<name>A0A6P2DLV2_9BACT</name>
<dbReference type="PANTHER" id="PTHR23355:SF9">
    <property type="entry name" value="DIS3-LIKE EXONUCLEASE 2"/>
    <property type="match status" value="1"/>
</dbReference>
<dbReference type="AlphaFoldDB" id="A0A6P2DLV2"/>
<dbReference type="SUPFAM" id="SSF50249">
    <property type="entry name" value="Nucleic acid-binding proteins"/>
    <property type="match status" value="3"/>
</dbReference>
<dbReference type="CDD" id="cd04471">
    <property type="entry name" value="S1_RNase_R"/>
    <property type="match status" value="1"/>
</dbReference>
<dbReference type="InterPro" id="IPR011805">
    <property type="entry name" value="RNase_R"/>
</dbReference>
<dbReference type="KEGG" id="gms:SOIL9_74050"/>
<keyword evidence="4" id="KW-0963">Cytoplasm</keyword>
<proteinExistence type="inferred from homology"/>
<dbReference type="RefSeq" id="WP_162672835.1">
    <property type="nucleotide sequence ID" value="NZ_LR593886.1"/>
</dbReference>
<dbReference type="Pfam" id="PF17876">
    <property type="entry name" value="CSD2"/>
    <property type="match status" value="1"/>
</dbReference>
<dbReference type="GO" id="GO:0008859">
    <property type="term" value="F:exoribonuclease II activity"/>
    <property type="evidence" value="ECO:0007669"/>
    <property type="project" value="UniProtKB-UniRule"/>
</dbReference>
<dbReference type="Gene3D" id="2.40.50.140">
    <property type="entry name" value="Nucleic acid-binding proteins"/>
    <property type="match status" value="2"/>
</dbReference>
<evidence type="ECO:0000256" key="5">
    <source>
        <dbReference type="SAM" id="Coils"/>
    </source>
</evidence>
<sequence>MSDLLSKILHAVTAKSYVPLKAKPLFKRLNLPEDEYPAFRKTVRELVRTGRLALARNNTLRAADIHGTVTGVYRRVTSGHGFVRPHTVDGTFKPEIFIREDKGLDAATGDEVMVRVTREATRLKDAAGEIVRVLERATRTFVGTYFERDRQALVRVDGNAFTHSIAVGDAGAKGAKPQDKVVIEMLRFPTQDSRGEGVVTEVLGAHGQPGVDTLSVIRAFGLPEVFPESALNEARQVASQFSETDLHGRDDFTSELVITIDPPDAKDYDDAVSVTIDPKTKHWVLTVHIADVAAFVKPGGALDTEARKRATSVYLPQKVIPMFPEVISNGLASLQEGKVRYVKTVRMEFTPNLQKGHVTFANGAIRNRKRFTYDEVQEQLDVMEGKKQKQPNPLTPFPKKEGGTEPNAADTKRSAPVLSPSPLRGGVGEGLQTEFPPDLPAMLRRMRDLALLLRKKRFRRGALELTMPEAVLEYDADGRVSGAHFAEHNLSHQIVEEFMLAANEAVAEHFTRYEVPFLRRVHPAPNEEKLEAFGQFADLLGYPIKRVQDRFELQRVLTETADKPERAAVHFALLRSLKQATYSPIQDEHYALASQHYCHFTSPIRRYPDLQVHRLLDKWIKTGSASANTEELVALGDHCSKLERRAETAERELVKLRLLTYLSSRIGEALDAVITGVADYGFFAQAERFPAEGLVHISSLVDDYYWFDESSHTLEGRRTKRRFRLGDRVRLVVARVDLQRRMLDLRLADTHPKAEDDRGDALPSYGRVPKSGRRRK</sequence>
<evidence type="ECO:0000313" key="9">
    <source>
        <dbReference type="Proteomes" id="UP000464178"/>
    </source>
</evidence>
<dbReference type="InterPro" id="IPR013223">
    <property type="entry name" value="RNase_B_OB_dom"/>
</dbReference>
<feature type="domain" description="S1 motif" evidence="7">
    <location>
        <begin position="667"/>
        <end position="748"/>
    </location>
</feature>
<dbReference type="PANTHER" id="PTHR23355">
    <property type="entry name" value="RIBONUCLEASE"/>
    <property type="match status" value="1"/>
</dbReference>
<dbReference type="InterPro" id="IPR003029">
    <property type="entry name" value="S1_domain"/>
</dbReference>
<dbReference type="GO" id="GO:0006402">
    <property type="term" value="P:mRNA catabolic process"/>
    <property type="evidence" value="ECO:0007669"/>
    <property type="project" value="TreeGrafter"/>
</dbReference>
<dbReference type="Pfam" id="PF00773">
    <property type="entry name" value="RNB"/>
    <property type="match status" value="1"/>
</dbReference>
<keyword evidence="1 4" id="KW-0540">Nuclease</keyword>
<reference evidence="8 9" key="1">
    <citation type="submission" date="2019-05" db="EMBL/GenBank/DDBJ databases">
        <authorList>
            <consortium name="Science for Life Laboratories"/>
        </authorList>
    </citation>
    <scope>NUCLEOTIDE SEQUENCE [LARGE SCALE GENOMIC DNA]</scope>
    <source>
        <strain evidence="8">Soil9</strain>
    </source>
</reference>
<evidence type="ECO:0000313" key="8">
    <source>
        <dbReference type="EMBL" id="VTS02772.1"/>
    </source>
</evidence>
<gene>
    <name evidence="4" type="primary">rnr</name>
    <name evidence="8" type="ORF">SOIL9_74050</name>
</gene>
<evidence type="ECO:0000259" key="7">
    <source>
        <dbReference type="PROSITE" id="PS50126"/>
    </source>
</evidence>
<dbReference type="EMBL" id="LR593886">
    <property type="protein sequence ID" value="VTS02772.1"/>
    <property type="molecule type" value="Genomic_DNA"/>
</dbReference>
<evidence type="ECO:0000256" key="6">
    <source>
        <dbReference type="SAM" id="MobiDB-lite"/>
    </source>
</evidence>
<feature type="region of interest" description="Disordered" evidence="6">
    <location>
        <begin position="752"/>
        <end position="776"/>
    </location>
</feature>
<keyword evidence="4" id="KW-0694">RNA-binding</keyword>
<dbReference type="Pfam" id="PF00575">
    <property type="entry name" value="S1"/>
    <property type="match status" value="1"/>
</dbReference>
<dbReference type="InterPro" id="IPR050180">
    <property type="entry name" value="RNR_Ribonuclease"/>
</dbReference>
<dbReference type="InterPro" id="IPR040476">
    <property type="entry name" value="CSD2"/>
</dbReference>
<dbReference type="InterPro" id="IPR001900">
    <property type="entry name" value="RNase_II/R"/>
</dbReference>
<dbReference type="InterPro" id="IPR012340">
    <property type="entry name" value="NA-bd_OB-fold"/>
</dbReference>
<organism evidence="8 9">
    <name type="scientific">Gemmata massiliana</name>
    <dbReference type="NCBI Taxonomy" id="1210884"/>
    <lineage>
        <taxon>Bacteria</taxon>
        <taxon>Pseudomonadati</taxon>
        <taxon>Planctomycetota</taxon>
        <taxon>Planctomycetia</taxon>
        <taxon>Gemmatales</taxon>
        <taxon>Gemmataceae</taxon>
        <taxon>Gemmata</taxon>
    </lineage>
</organism>
<dbReference type="EC" id="3.1.13.1" evidence="4"/>
<dbReference type="HAMAP" id="MF_01895">
    <property type="entry name" value="RNase_R"/>
    <property type="match status" value="1"/>
</dbReference>
<dbReference type="GO" id="GO:0003723">
    <property type="term" value="F:RNA binding"/>
    <property type="evidence" value="ECO:0007669"/>
    <property type="project" value="UniProtKB-UniRule"/>
</dbReference>
<dbReference type="GO" id="GO:0005829">
    <property type="term" value="C:cytosol"/>
    <property type="evidence" value="ECO:0007669"/>
    <property type="project" value="TreeGrafter"/>
</dbReference>
<dbReference type="PROSITE" id="PS50126">
    <property type="entry name" value="S1"/>
    <property type="match status" value="1"/>
</dbReference>
<comment type="function">
    <text evidence="4">3'-5' exoribonuclease that releases 5'-nucleoside monophosphates and is involved in maturation of structured RNAs.</text>
</comment>
<evidence type="ECO:0000256" key="3">
    <source>
        <dbReference type="ARBA" id="ARBA00022839"/>
    </source>
</evidence>
<feature type="coiled-coil region" evidence="5">
    <location>
        <begin position="632"/>
        <end position="659"/>
    </location>
</feature>
<evidence type="ECO:0000256" key="1">
    <source>
        <dbReference type="ARBA" id="ARBA00022722"/>
    </source>
</evidence>
<comment type="similarity">
    <text evidence="4">Belongs to the RNR ribonuclease family. RNase R subfamily.</text>
</comment>
<comment type="subcellular location">
    <subcellularLocation>
        <location evidence="4">Cytoplasm</location>
    </subcellularLocation>
</comment>
<feature type="region of interest" description="Disordered" evidence="6">
    <location>
        <begin position="382"/>
        <end position="432"/>
    </location>
</feature>
<keyword evidence="5" id="KW-0175">Coiled coil</keyword>
<comment type="catalytic activity">
    <reaction evidence="4">
        <text>Exonucleolytic cleavage in the 3'- to 5'-direction to yield nucleoside 5'-phosphates.</text>
        <dbReference type="EC" id="3.1.13.1"/>
    </reaction>
</comment>
<keyword evidence="3 4" id="KW-0269">Exonuclease</keyword>
<keyword evidence="9" id="KW-1185">Reference proteome</keyword>
<evidence type="ECO:0000256" key="2">
    <source>
        <dbReference type="ARBA" id="ARBA00022801"/>
    </source>
</evidence>
<dbReference type="SMART" id="SM00955">
    <property type="entry name" value="RNB"/>
    <property type="match status" value="1"/>
</dbReference>
<dbReference type="Pfam" id="PF08206">
    <property type="entry name" value="OB_RNB"/>
    <property type="match status" value="1"/>
</dbReference>
<accession>A0A6P2DLV2</accession>
<dbReference type="SMART" id="SM00316">
    <property type="entry name" value="S1"/>
    <property type="match status" value="1"/>
</dbReference>
<evidence type="ECO:0000256" key="4">
    <source>
        <dbReference type="HAMAP-Rule" id="MF_01895"/>
    </source>
</evidence>
<dbReference type="Proteomes" id="UP000464178">
    <property type="component" value="Chromosome"/>
</dbReference>
<protein>
    <recommendedName>
        <fullName evidence="4">Ribonuclease R</fullName>
        <shortName evidence="4">RNase R</shortName>
        <ecNumber evidence="4">3.1.13.1</ecNumber>
    </recommendedName>
</protein>
<keyword evidence="2 4" id="KW-0378">Hydrolase</keyword>